<dbReference type="Pfam" id="PF25021">
    <property type="entry name" value="TEN_NHL"/>
    <property type="match status" value="2"/>
</dbReference>
<dbReference type="InterPro" id="IPR011042">
    <property type="entry name" value="6-blade_b-propeller_TolB-like"/>
</dbReference>
<keyword evidence="6" id="KW-1185">Reference proteome</keyword>
<comment type="caution">
    <text evidence="5">The sequence shown here is derived from an EMBL/GenBank/DDBJ whole genome shotgun (WGS) entry which is preliminary data.</text>
</comment>
<feature type="domain" description="Copper amine oxidase-like N-terminal" evidence="3">
    <location>
        <begin position="447"/>
        <end position="483"/>
    </location>
</feature>
<feature type="repeat" description="NHL" evidence="2">
    <location>
        <begin position="270"/>
        <end position="312"/>
    </location>
</feature>
<evidence type="ECO:0000256" key="2">
    <source>
        <dbReference type="PROSITE-ProRule" id="PRU00504"/>
    </source>
</evidence>
<dbReference type="Pfam" id="PF07833">
    <property type="entry name" value="Cu_amine_oxidN1"/>
    <property type="match status" value="2"/>
</dbReference>
<evidence type="ECO:0008006" key="7">
    <source>
        <dbReference type="Google" id="ProtNLM"/>
    </source>
</evidence>
<evidence type="ECO:0000259" key="4">
    <source>
        <dbReference type="Pfam" id="PF25021"/>
    </source>
</evidence>
<dbReference type="RefSeq" id="WP_069702114.1">
    <property type="nucleotide sequence ID" value="NZ_MJAT01000022.1"/>
</dbReference>
<dbReference type="PANTHER" id="PTHR46388">
    <property type="entry name" value="NHL REPEAT-CONTAINING PROTEIN 2"/>
    <property type="match status" value="1"/>
</dbReference>
<accession>A0A1E5L5N5</accession>
<dbReference type="InterPro" id="IPR012854">
    <property type="entry name" value="Cu_amine_oxidase-like_N"/>
</dbReference>
<feature type="domain" description="Teneurin NHL" evidence="4">
    <location>
        <begin position="216"/>
        <end position="310"/>
    </location>
</feature>
<dbReference type="Pfam" id="PF01436">
    <property type="entry name" value="NHL"/>
    <property type="match status" value="1"/>
</dbReference>
<gene>
    <name evidence="5" type="ORF">BHU72_04115</name>
</gene>
<feature type="domain" description="Teneurin NHL" evidence="4">
    <location>
        <begin position="59"/>
        <end position="156"/>
    </location>
</feature>
<name>A0A1E5L5N5_9FIRM</name>
<sequence length="486" mass="53262">MTKKLVQENKLLFIVSLLMLLFVSSLGISAQEKTALIIGTGDFSYQDGDYTNAEFRFPYGLASSPSKDVLYIVDNQNHRIRTLDIAAKRVATLAGNSELVDRFGFPAGGHRDGDAAKAMFNRPRGIAVAPNGAIFIADTGNHAIRKVYDGKVYTVAGNGTPGYKNDNGIQALFNNPSSIAINSTGEIFVSDTLNHSIRKIDREGTVTTYVGSPNDSTILNEPAGIAFDKDDVLYIVSSADHQIKRVNHGRVELVAGSVSEIDKETNYWVGGNIDGLGKNARLNFPKGITYSTEGYFFIADAWNHSIKAVSPEGRVFTVAGAGVSGSDWDQKNIIRFDGPFGIHCVSDTLYIADYWNNRIVSIPVTNEMLRPAIDFALKKSQLPVYIDGSELKFPDVQPVIVEGRTRVPVRFIAEQWGADVSWDNTRKAVIVSKNGKIVEFFETTGDFYVQQGRSMVQLRTLAENLGFSVDWVAEHRAVVIETSGGK</sequence>
<dbReference type="EMBL" id="MJAT01000022">
    <property type="protein sequence ID" value="OEH85289.1"/>
    <property type="molecule type" value="Genomic_DNA"/>
</dbReference>
<evidence type="ECO:0000259" key="3">
    <source>
        <dbReference type="Pfam" id="PF07833"/>
    </source>
</evidence>
<dbReference type="PANTHER" id="PTHR46388:SF2">
    <property type="entry name" value="NHL REPEAT-CONTAINING PROTEIN 2"/>
    <property type="match status" value="1"/>
</dbReference>
<dbReference type="PROSITE" id="PS51125">
    <property type="entry name" value="NHL"/>
    <property type="match status" value="3"/>
</dbReference>
<dbReference type="AlphaFoldDB" id="A0A1E5L5N5"/>
<reference evidence="5 6" key="1">
    <citation type="submission" date="2016-09" db="EMBL/GenBank/DDBJ databases">
        <title>Desulfuribacillus arsenicus sp. nov., an obligately anaerobic, dissimilatory arsenic- and antimonate-reducing bacterium isolated from anoxic sediments.</title>
        <authorList>
            <person name="Abin C.A."/>
            <person name="Hollibaugh J.T."/>
        </authorList>
    </citation>
    <scope>NUCLEOTIDE SEQUENCE [LARGE SCALE GENOMIC DNA]</scope>
    <source>
        <strain evidence="5 6">MLFW-2</strain>
    </source>
</reference>
<feature type="repeat" description="NHL" evidence="2">
    <location>
        <begin position="173"/>
        <end position="203"/>
    </location>
</feature>
<evidence type="ECO:0000313" key="6">
    <source>
        <dbReference type="Proteomes" id="UP000095255"/>
    </source>
</evidence>
<feature type="domain" description="Copper amine oxidase-like N-terminal" evidence="3">
    <location>
        <begin position="386"/>
        <end position="440"/>
    </location>
</feature>
<dbReference type="STRING" id="1390249.BHU72_04115"/>
<proteinExistence type="predicted"/>
<dbReference type="SUPFAM" id="SSF101898">
    <property type="entry name" value="NHL repeat"/>
    <property type="match status" value="1"/>
</dbReference>
<evidence type="ECO:0000313" key="5">
    <source>
        <dbReference type="EMBL" id="OEH85289.1"/>
    </source>
</evidence>
<dbReference type="Proteomes" id="UP000095255">
    <property type="component" value="Unassembled WGS sequence"/>
</dbReference>
<dbReference type="OrthoDB" id="9799230at2"/>
<evidence type="ECO:0000256" key="1">
    <source>
        <dbReference type="ARBA" id="ARBA00022737"/>
    </source>
</evidence>
<protein>
    <recommendedName>
        <fullName evidence="7">Copper amine oxidase-like N-terminal domain-containing protein</fullName>
    </recommendedName>
</protein>
<organism evidence="5 6">
    <name type="scientific">Desulfuribacillus stibiiarsenatis</name>
    <dbReference type="NCBI Taxonomy" id="1390249"/>
    <lineage>
        <taxon>Bacteria</taxon>
        <taxon>Bacillati</taxon>
        <taxon>Bacillota</taxon>
        <taxon>Desulfuribacillia</taxon>
        <taxon>Desulfuribacillales</taxon>
        <taxon>Desulfuribacillaceae</taxon>
        <taxon>Desulfuribacillus</taxon>
    </lineage>
</organism>
<dbReference type="Gene3D" id="2.120.10.30">
    <property type="entry name" value="TolB, C-terminal domain"/>
    <property type="match status" value="3"/>
</dbReference>
<dbReference type="InterPro" id="IPR001258">
    <property type="entry name" value="NHL_repeat"/>
</dbReference>
<keyword evidence="1" id="KW-0677">Repeat</keyword>
<feature type="repeat" description="NHL" evidence="2">
    <location>
        <begin position="120"/>
        <end position="151"/>
    </location>
</feature>
<dbReference type="Gene3D" id="3.30.457.10">
    <property type="entry name" value="Copper amine oxidase-like, N-terminal domain"/>
    <property type="match status" value="1"/>
</dbReference>
<dbReference type="InterPro" id="IPR036582">
    <property type="entry name" value="Mao_N_sf"/>
</dbReference>
<dbReference type="SUPFAM" id="SSF55383">
    <property type="entry name" value="Copper amine oxidase, domain N"/>
    <property type="match status" value="1"/>
</dbReference>
<dbReference type="InterPro" id="IPR056822">
    <property type="entry name" value="TEN_NHL"/>
</dbReference>